<dbReference type="InterPro" id="IPR003848">
    <property type="entry name" value="DUF218"/>
</dbReference>
<dbReference type="InterPro" id="IPR051599">
    <property type="entry name" value="Cell_Envelope_Assoc"/>
</dbReference>
<proteinExistence type="predicted"/>
<protein>
    <submittedName>
        <fullName evidence="2">Uncharacterized SAM-binding protein YcdF, DUF218 family</fullName>
    </submittedName>
</protein>
<dbReference type="Pfam" id="PF02698">
    <property type="entry name" value="DUF218"/>
    <property type="match status" value="1"/>
</dbReference>
<dbReference type="PANTHER" id="PTHR30336">
    <property type="entry name" value="INNER MEMBRANE PROTEIN, PROBABLE PERMEASE"/>
    <property type="match status" value="1"/>
</dbReference>
<dbReference type="GO" id="GO:0005886">
    <property type="term" value="C:plasma membrane"/>
    <property type="evidence" value="ECO:0007669"/>
    <property type="project" value="TreeGrafter"/>
</dbReference>
<dbReference type="InterPro" id="IPR014729">
    <property type="entry name" value="Rossmann-like_a/b/a_fold"/>
</dbReference>
<reference evidence="3" key="1">
    <citation type="submission" date="2016-10" db="EMBL/GenBank/DDBJ databases">
        <authorList>
            <person name="Varghese N."/>
            <person name="Submissions S."/>
        </authorList>
    </citation>
    <scope>NUCLEOTIDE SEQUENCE [LARGE SCALE GENOMIC DNA]</scope>
    <source>
        <strain evidence="3">CGMCC 1.10223</strain>
    </source>
</reference>
<evidence type="ECO:0000313" key="3">
    <source>
        <dbReference type="Proteomes" id="UP000183410"/>
    </source>
</evidence>
<dbReference type="Proteomes" id="UP000183410">
    <property type="component" value="Unassembled WGS sequence"/>
</dbReference>
<name>A0A1I2G3R1_9BACL</name>
<dbReference type="EMBL" id="FONN01000014">
    <property type="protein sequence ID" value="SFF11798.1"/>
    <property type="molecule type" value="Genomic_DNA"/>
</dbReference>
<keyword evidence="3" id="KW-1185">Reference proteome</keyword>
<dbReference type="Gene3D" id="3.40.50.620">
    <property type="entry name" value="HUPs"/>
    <property type="match status" value="1"/>
</dbReference>
<gene>
    <name evidence="2" type="ORF">SAMN04487969_114116</name>
</gene>
<feature type="domain" description="DUF218" evidence="1">
    <location>
        <begin position="59"/>
        <end position="185"/>
    </location>
</feature>
<sequence>MNDVEKSFFKERFFMKNKLASKKIKTLLLCFAAAIAALICWFSSEIWLFSLKDEAKPADAILVLGTAVWGDQPSPVLRERLNHAIKLYEQGYANYIIFTGGRGAADELAESEVSRSYAIEKGVKPEHILIENQSRITEENFLYALTAAKHHDLRSFIIVSDPLHMKRALTMADRLGMTAYSSPTTTSAYSSLRTKLPFFFRELFYYTGYRILYTLS</sequence>
<dbReference type="PANTHER" id="PTHR30336:SF20">
    <property type="entry name" value="DUF218 DOMAIN-CONTAINING PROTEIN"/>
    <property type="match status" value="1"/>
</dbReference>
<evidence type="ECO:0000259" key="1">
    <source>
        <dbReference type="Pfam" id="PF02698"/>
    </source>
</evidence>
<evidence type="ECO:0000313" key="2">
    <source>
        <dbReference type="EMBL" id="SFF11798.1"/>
    </source>
</evidence>
<dbReference type="CDD" id="cd06259">
    <property type="entry name" value="YdcF-like"/>
    <property type="match status" value="1"/>
</dbReference>
<dbReference type="AlphaFoldDB" id="A0A1I2G3R1"/>
<accession>A0A1I2G3R1</accession>
<organism evidence="2 3">
    <name type="scientific">Paenibacillus algorifonticola</name>
    <dbReference type="NCBI Taxonomy" id="684063"/>
    <lineage>
        <taxon>Bacteria</taxon>
        <taxon>Bacillati</taxon>
        <taxon>Bacillota</taxon>
        <taxon>Bacilli</taxon>
        <taxon>Bacillales</taxon>
        <taxon>Paenibacillaceae</taxon>
        <taxon>Paenibacillus</taxon>
    </lineage>
</organism>